<dbReference type="InterPro" id="IPR037382">
    <property type="entry name" value="Rsc/polybromo"/>
</dbReference>
<keyword evidence="4" id="KW-0805">Transcription regulation</keyword>
<evidence type="ECO:0000256" key="4">
    <source>
        <dbReference type="ARBA" id="ARBA00023015"/>
    </source>
</evidence>
<accession>A0A3P7J5S7</accession>
<dbReference type="Gene3D" id="1.20.920.10">
    <property type="entry name" value="Bromodomain-like"/>
    <property type="match status" value="2"/>
</dbReference>
<gene>
    <name evidence="11" type="ORF">SVUK_LOCUS15748</name>
</gene>
<evidence type="ECO:0000256" key="3">
    <source>
        <dbReference type="ARBA" id="ARBA00022853"/>
    </source>
</evidence>
<evidence type="ECO:0000256" key="9">
    <source>
        <dbReference type="SAM" id="MobiDB-lite"/>
    </source>
</evidence>
<dbReference type="Pfam" id="PF00439">
    <property type="entry name" value="Bromodomain"/>
    <property type="match status" value="2"/>
</dbReference>
<dbReference type="InterPro" id="IPR001487">
    <property type="entry name" value="Bromodomain"/>
</dbReference>
<name>A0A3P7J5S7_STRVU</name>
<evidence type="ECO:0000259" key="10">
    <source>
        <dbReference type="PROSITE" id="PS50014"/>
    </source>
</evidence>
<dbReference type="InterPro" id="IPR018359">
    <property type="entry name" value="Bromodomain_CS"/>
</dbReference>
<evidence type="ECO:0000256" key="5">
    <source>
        <dbReference type="ARBA" id="ARBA00023117"/>
    </source>
</evidence>
<evidence type="ECO:0000256" key="6">
    <source>
        <dbReference type="ARBA" id="ARBA00023163"/>
    </source>
</evidence>
<dbReference type="PROSITE" id="PS00633">
    <property type="entry name" value="BROMODOMAIN_1"/>
    <property type="match status" value="1"/>
</dbReference>
<dbReference type="GO" id="GO:0006368">
    <property type="term" value="P:transcription elongation by RNA polymerase II"/>
    <property type="evidence" value="ECO:0007669"/>
    <property type="project" value="TreeGrafter"/>
</dbReference>
<keyword evidence="3" id="KW-0156">Chromatin regulator</keyword>
<dbReference type="GO" id="GO:0006338">
    <property type="term" value="P:chromatin remodeling"/>
    <property type="evidence" value="ECO:0007669"/>
    <property type="project" value="InterPro"/>
</dbReference>
<dbReference type="OrthoDB" id="784962at2759"/>
<feature type="non-terminal residue" evidence="11">
    <location>
        <position position="441"/>
    </location>
</feature>
<keyword evidence="12" id="KW-1185">Reference proteome</keyword>
<feature type="compositionally biased region" description="Basic residues" evidence="9">
    <location>
        <begin position="75"/>
        <end position="84"/>
    </location>
</feature>
<dbReference type="GO" id="GO:0003682">
    <property type="term" value="F:chromatin binding"/>
    <property type="evidence" value="ECO:0007669"/>
    <property type="project" value="TreeGrafter"/>
</dbReference>
<sequence>MESSDIFIAAQKLQNLTIRRARELQPSLDLSLYDKKFKLHPTTPPQTKVPKTPKTPKVDLETDSDEKDTPPPEKKKFRSQKKMRPISTGMNAEHVALPGRPGRKSMDELMLRFRQKLMLFWDLIYNHKEGMYWPAGAFMELPSVREYPDYYEVIKHPIDLKTIREKIENNKYESSVQLMQELTTLFNNARQYNEANSQIARDASMLHDMVSKAHSHDKEAPYESPLQQKQKFGWLKTKLRKPVKGAKPSKGLINGTGVSDDDDPSSSVRNTVPTPPHPSKGKTPKVDRKFEDMIARNTVLTPPHPSKGKTPKVDRKFEDMIARLPPHQQQMWRLYTMVRDATDTDGRKLAGAFIKLPTKEEYPDYYEVIKKPMDLQRIQQRLQAHGYGRWVDIVADMSLMLENACKYNEPESAIYKDAVALQRLVLEKKRELGAAEDCIPR</sequence>
<dbReference type="GO" id="GO:0016586">
    <property type="term" value="C:RSC-type complex"/>
    <property type="evidence" value="ECO:0007669"/>
    <property type="project" value="InterPro"/>
</dbReference>
<dbReference type="PROSITE" id="PS50014">
    <property type="entry name" value="BROMODOMAIN_2"/>
    <property type="match status" value="2"/>
</dbReference>
<organism evidence="11 12">
    <name type="scientific">Strongylus vulgaris</name>
    <name type="common">Blood worm</name>
    <dbReference type="NCBI Taxonomy" id="40348"/>
    <lineage>
        <taxon>Eukaryota</taxon>
        <taxon>Metazoa</taxon>
        <taxon>Ecdysozoa</taxon>
        <taxon>Nematoda</taxon>
        <taxon>Chromadorea</taxon>
        <taxon>Rhabditida</taxon>
        <taxon>Rhabditina</taxon>
        <taxon>Rhabditomorpha</taxon>
        <taxon>Strongyloidea</taxon>
        <taxon>Strongylidae</taxon>
        <taxon>Strongylus</taxon>
    </lineage>
</organism>
<dbReference type="InterPro" id="IPR036427">
    <property type="entry name" value="Bromodomain-like_sf"/>
</dbReference>
<dbReference type="PANTHER" id="PTHR16062:SF19">
    <property type="entry name" value="PROTEIN POLYBROMO-1"/>
    <property type="match status" value="1"/>
</dbReference>
<keyword evidence="7" id="KW-0539">Nucleus</keyword>
<evidence type="ECO:0000313" key="12">
    <source>
        <dbReference type="Proteomes" id="UP000270094"/>
    </source>
</evidence>
<keyword evidence="5 8" id="KW-0103">Bromodomain</keyword>
<evidence type="ECO:0000313" key="11">
    <source>
        <dbReference type="EMBL" id="VDM80750.1"/>
    </source>
</evidence>
<feature type="region of interest" description="Disordered" evidence="9">
    <location>
        <begin position="39"/>
        <end position="85"/>
    </location>
</feature>
<feature type="region of interest" description="Disordered" evidence="9">
    <location>
        <begin position="242"/>
        <end position="287"/>
    </location>
</feature>
<dbReference type="EMBL" id="UYYB01109855">
    <property type="protein sequence ID" value="VDM80750.1"/>
    <property type="molecule type" value="Genomic_DNA"/>
</dbReference>
<reference evidence="11 12" key="1">
    <citation type="submission" date="2018-11" db="EMBL/GenBank/DDBJ databases">
        <authorList>
            <consortium name="Pathogen Informatics"/>
        </authorList>
    </citation>
    <scope>NUCLEOTIDE SEQUENCE [LARGE SCALE GENOMIC DNA]</scope>
</reference>
<keyword evidence="6" id="KW-0804">Transcription</keyword>
<feature type="domain" description="Bromo" evidence="10">
    <location>
        <begin position="345"/>
        <end position="415"/>
    </location>
</feature>
<proteinExistence type="predicted"/>
<dbReference type="PRINTS" id="PR00503">
    <property type="entry name" value="BROMODOMAIN"/>
</dbReference>
<evidence type="ECO:0000256" key="7">
    <source>
        <dbReference type="ARBA" id="ARBA00023242"/>
    </source>
</evidence>
<dbReference type="Proteomes" id="UP000270094">
    <property type="component" value="Unassembled WGS sequence"/>
</dbReference>
<keyword evidence="2" id="KW-0677">Repeat</keyword>
<dbReference type="AlphaFoldDB" id="A0A3P7J5S7"/>
<dbReference type="GO" id="GO:0016514">
    <property type="term" value="C:SWI/SNF complex"/>
    <property type="evidence" value="ECO:0007669"/>
    <property type="project" value="TreeGrafter"/>
</dbReference>
<feature type="domain" description="Bromo" evidence="10">
    <location>
        <begin position="138"/>
        <end position="200"/>
    </location>
</feature>
<dbReference type="PANTHER" id="PTHR16062">
    <property type="entry name" value="SWI/SNF-RELATED"/>
    <property type="match status" value="1"/>
</dbReference>
<evidence type="ECO:0000256" key="1">
    <source>
        <dbReference type="ARBA" id="ARBA00004123"/>
    </source>
</evidence>
<evidence type="ECO:0000256" key="2">
    <source>
        <dbReference type="ARBA" id="ARBA00022737"/>
    </source>
</evidence>
<dbReference type="FunFam" id="1.20.920.10:FF:000006">
    <property type="entry name" value="protein polybromo-1 isoform X1"/>
    <property type="match status" value="1"/>
</dbReference>
<dbReference type="SUPFAM" id="SSF47370">
    <property type="entry name" value="Bromodomain"/>
    <property type="match status" value="2"/>
</dbReference>
<evidence type="ECO:0000256" key="8">
    <source>
        <dbReference type="PROSITE-ProRule" id="PRU00035"/>
    </source>
</evidence>
<dbReference type="SMART" id="SM00297">
    <property type="entry name" value="BROMO"/>
    <property type="match status" value="2"/>
</dbReference>
<protein>
    <recommendedName>
        <fullName evidence="10">Bromo domain-containing protein</fullName>
    </recommendedName>
</protein>
<comment type="subcellular location">
    <subcellularLocation>
        <location evidence="1">Nucleus</location>
    </subcellularLocation>
</comment>